<evidence type="ECO:0000313" key="1">
    <source>
        <dbReference type="EMBL" id="GLY73619.1"/>
    </source>
</evidence>
<dbReference type="AlphaFoldDB" id="A0A9W6RDJ0"/>
<name>A0A9W6RDJ0_9ACTN</name>
<dbReference type="Pfam" id="PF09661">
    <property type="entry name" value="DUF2398"/>
    <property type="match status" value="1"/>
</dbReference>
<dbReference type="EMBL" id="BSTJ01000002">
    <property type="protein sequence ID" value="GLY73619.1"/>
    <property type="molecule type" value="Genomic_DNA"/>
</dbReference>
<evidence type="ECO:0008006" key="3">
    <source>
        <dbReference type="Google" id="ProtNLM"/>
    </source>
</evidence>
<organism evidence="1 2">
    <name type="scientific">Actinoallomurus iriomotensis</name>
    <dbReference type="NCBI Taxonomy" id="478107"/>
    <lineage>
        <taxon>Bacteria</taxon>
        <taxon>Bacillati</taxon>
        <taxon>Actinomycetota</taxon>
        <taxon>Actinomycetes</taxon>
        <taxon>Streptosporangiales</taxon>
        <taxon>Thermomonosporaceae</taxon>
        <taxon>Actinoallomurus</taxon>
    </lineage>
</organism>
<gene>
    <name evidence="1" type="ORF">Airi01_018860</name>
</gene>
<accession>A0A9W6RDJ0</accession>
<reference evidence="1" key="1">
    <citation type="submission" date="2023-03" db="EMBL/GenBank/DDBJ databases">
        <title>Actinoallomurus iriomotensis NBRC 103681.</title>
        <authorList>
            <person name="Ichikawa N."/>
            <person name="Sato H."/>
            <person name="Tonouchi N."/>
        </authorList>
    </citation>
    <scope>NUCLEOTIDE SEQUENCE</scope>
    <source>
        <strain evidence="1">NBRC 103681</strain>
    </source>
</reference>
<sequence length="459" mass="49754">MRRPRAAAGVQVTDLGAYQQAVRRVLTCDLITATRPRPGVLEQVLRWADEMTHDFRELLGYTLIADTRQVRLVRRLDRLDPTQGLMFARKGGRPFDQRRMAYLCLVLASFQRSRVEISLADLVRVFTPAANAIEGLGFDPTVNAHKAAVVDVLGWLVDRGALRLSDGSLEAWARDSEHGDALYDIDHDICAVLFKPARPVQHLTSAAGLLDDPLSRVDGAVHPQAVAQRARRLLTEWPVVYYDDVEPAIADLLRRPGLAEDLARFTGLVVERRAEGVMLADAGGVFTDRPFPGRGGAVNRTAGLLLAKIADLLEDPEQEPALIETPSEADDHAALVARIDAGLPEAGVVRELAWTPPETAEPAPGPAGTAPLVERTRLETMIDELFDEFGAASFTSAWQGDPRGLLDAALTFLAELSLVRPVPGGVLVRPAAVRYRNITLALADTAQLPLPAPAGGETS</sequence>
<dbReference type="Proteomes" id="UP001165135">
    <property type="component" value="Unassembled WGS sequence"/>
</dbReference>
<proteinExistence type="predicted"/>
<comment type="caution">
    <text evidence="1">The sequence shown here is derived from an EMBL/GenBank/DDBJ whole genome shotgun (WGS) entry which is preliminary data.</text>
</comment>
<protein>
    <recommendedName>
        <fullName evidence="3">TIGR02678 family protein</fullName>
    </recommendedName>
</protein>
<evidence type="ECO:0000313" key="2">
    <source>
        <dbReference type="Proteomes" id="UP001165135"/>
    </source>
</evidence>
<dbReference type="RefSeq" id="WP_285619050.1">
    <property type="nucleotide sequence ID" value="NZ_BSTJ01000002.1"/>
</dbReference>
<dbReference type="InterPro" id="IPR013494">
    <property type="entry name" value="CHP02678"/>
</dbReference>